<evidence type="ECO:0000313" key="3">
    <source>
        <dbReference type="Proteomes" id="UP000037660"/>
    </source>
</evidence>
<accession>A0A0K8NWW7</accession>
<dbReference type="OrthoDB" id="7019622at2"/>
<feature type="chain" id="PRO_5005513429" evidence="1">
    <location>
        <begin position="24"/>
        <end position="129"/>
    </location>
</feature>
<gene>
    <name evidence="2" type="ORF">ISF6_0351</name>
</gene>
<feature type="signal peptide" evidence="1">
    <location>
        <begin position="1"/>
        <end position="23"/>
    </location>
</feature>
<dbReference type="AlphaFoldDB" id="A0A0K8NWW7"/>
<evidence type="ECO:0000256" key="1">
    <source>
        <dbReference type="SAM" id="SignalP"/>
    </source>
</evidence>
<comment type="caution">
    <text evidence="2">The sequence shown here is derived from an EMBL/GenBank/DDBJ whole genome shotgun (WGS) entry which is preliminary data.</text>
</comment>
<proteinExistence type="predicted"/>
<protein>
    <submittedName>
        <fullName evidence="2">Putative GTPase</fullName>
    </submittedName>
</protein>
<dbReference type="RefSeq" id="WP_054018963.1">
    <property type="nucleotide sequence ID" value="NZ_BBYR01000011.1"/>
</dbReference>
<keyword evidence="3" id="KW-1185">Reference proteome</keyword>
<reference evidence="2 3" key="2">
    <citation type="journal article" date="2016" name="Science">
        <title>A bacterium that degrades and assimilates poly(ethylene terephthalate).</title>
        <authorList>
            <person name="Yoshida S."/>
            <person name="Hiraga K."/>
            <person name="Takehana T."/>
            <person name="Taniguchi I."/>
            <person name="Yamaji H."/>
            <person name="Maeda Y."/>
            <person name="Toyohara K."/>
            <person name="Miyamoto K."/>
            <person name="Kimura Y."/>
            <person name="Oda K."/>
        </authorList>
    </citation>
    <scope>NUCLEOTIDE SEQUENCE [LARGE SCALE GENOMIC DNA]</scope>
    <source>
        <strain evidence="3">NBRC 110686 / TISTR 2288 / 201-F6</strain>
    </source>
</reference>
<dbReference type="STRING" id="1547922.ISF6_0351"/>
<sequence>MFRCPAPALLLALAALVALPAAAQVQRPFPAQALRGEIVVTSPPEITLNGAPARLAPGARIRGEDNMLRLSASLVGQPLRVNYTLDTYGLVRDVWILRPEEQRMRPWPRTPAEAAAWQFDAQTQTWSKP</sequence>
<organism evidence="2 3">
    <name type="scientific">Piscinibacter sakaiensis</name>
    <name type="common">Ideonella sakaiensis</name>
    <dbReference type="NCBI Taxonomy" id="1547922"/>
    <lineage>
        <taxon>Bacteria</taxon>
        <taxon>Pseudomonadati</taxon>
        <taxon>Pseudomonadota</taxon>
        <taxon>Betaproteobacteria</taxon>
        <taxon>Burkholderiales</taxon>
        <taxon>Sphaerotilaceae</taxon>
        <taxon>Piscinibacter</taxon>
    </lineage>
</organism>
<evidence type="ECO:0000313" key="2">
    <source>
        <dbReference type="EMBL" id="GAP34868.1"/>
    </source>
</evidence>
<keyword evidence="1" id="KW-0732">Signal</keyword>
<reference evidence="3" key="1">
    <citation type="submission" date="2015-07" db="EMBL/GenBank/DDBJ databases">
        <title>Discovery of a poly(ethylene terephthalate assimilation.</title>
        <authorList>
            <person name="Yoshida S."/>
            <person name="Hiraga K."/>
            <person name="Takehana T."/>
            <person name="Taniguchi I."/>
            <person name="Yamaji H."/>
            <person name="Maeda Y."/>
            <person name="Toyohara K."/>
            <person name="Miyamoto K."/>
            <person name="Kimura Y."/>
            <person name="Oda K."/>
        </authorList>
    </citation>
    <scope>NUCLEOTIDE SEQUENCE [LARGE SCALE GENOMIC DNA]</scope>
    <source>
        <strain evidence="3">NBRC 110686 / TISTR 2288 / 201-F6</strain>
    </source>
</reference>
<dbReference type="EMBL" id="BBYR01000011">
    <property type="protein sequence ID" value="GAP34868.1"/>
    <property type="molecule type" value="Genomic_DNA"/>
</dbReference>
<dbReference type="Proteomes" id="UP000037660">
    <property type="component" value="Unassembled WGS sequence"/>
</dbReference>
<name>A0A0K8NWW7_PISS1</name>